<dbReference type="NCBIfam" id="TIGR00711">
    <property type="entry name" value="efflux_EmrB"/>
    <property type="match status" value="1"/>
</dbReference>
<evidence type="ECO:0000256" key="6">
    <source>
        <dbReference type="ARBA" id="ARBA00022989"/>
    </source>
</evidence>
<keyword evidence="6 8" id="KW-1133">Transmembrane helix</keyword>
<evidence type="ECO:0000256" key="1">
    <source>
        <dbReference type="ARBA" id="ARBA00004651"/>
    </source>
</evidence>
<feature type="transmembrane region" description="Helical" evidence="8">
    <location>
        <begin position="52"/>
        <end position="69"/>
    </location>
</feature>
<dbReference type="Gene3D" id="1.20.1720.10">
    <property type="entry name" value="Multidrug resistance protein D"/>
    <property type="match status" value="1"/>
</dbReference>
<dbReference type="PANTHER" id="PTHR42718">
    <property type="entry name" value="MAJOR FACILITATOR SUPERFAMILY MULTIDRUG TRANSPORTER MFSC"/>
    <property type="match status" value="1"/>
</dbReference>
<dbReference type="PANTHER" id="PTHR42718:SF9">
    <property type="entry name" value="MAJOR FACILITATOR SUPERFAMILY MULTIDRUG TRANSPORTER MFSC"/>
    <property type="match status" value="1"/>
</dbReference>
<feature type="transmembrane region" description="Helical" evidence="8">
    <location>
        <begin position="327"/>
        <end position="345"/>
    </location>
</feature>
<keyword evidence="5 8" id="KW-0812">Transmembrane</keyword>
<gene>
    <name evidence="10" type="ORF">ACFQ42_09330</name>
</gene>
<feature type="transmembrane region" description="Helical" evidence="8">
    <location>
        <begin position="78"/>
        <end position="101"/>
    </location>
</feature>
<dbReference type="Gene3D" id="1.20.1250.20">
    <property type="entry name" value="MFS general substrate transporter like domains"/>
    <property type="match status" value="1"/>
</dbReference>
<feature type="transmembrane region" description="Helical" evidence="8">
    <location>
        <begin position="222"/>
        <end position="240"/>
    </location>
</feature>
<comment type="caution">
    <text evidence="10">The sequence shown here is derived from an EMBL/GenBank/DDBJ whole genome shotgun (WGS) entry which is preliminary data.</text>
</comment>
<name>A0ABW4BUQ7_9LACO</name>
<accession>A0ABW4BUQ7</accession>
<dbReference type="RefSeq" id="WP_125676295.1">
    <property type="nucleotide sequence ID" value="NZ_JBHTOI010000047.1"/>
</dbReference>
<protein>
    <submittedName>
        <fullName evidence="10">DHA2 family efflux MFS transporter permease subunit</fullName>
    </submittedName>
</protein>
<reference evidence="11" key="1">
    <citation type="journal article" date="2019" name="Int. J. Syst. Evol. Microbiol.">
        <title>The Global Catalogue of Microorganisms (GCM) 10K type strain sequencing project: providing services to taxonomists for standard genome sequencing and annotation.</title>
        <authorList>
            <consortium name="The Broad Institute Genomics Platform"/>
            <consortium name="The Broad Institute Genome Sequencing Center for Infectious Disease"/>
            <person name="Wu L."/>
            <person name="Ma J."/>
        </authorList>
    </citation>
    <scope>NUCLEOTIDE SEQUENCE [LARGE SCALE GENOMIC DNA]</scope>
    <source>
        <strain evidence="11">CCM 8936</strain>
    </source>
</reference>
<keyword evidence="7 8" id="KW-0472">Membrane</keyword>
<feature type="transmembrane region" description="Helical" evidence="8">
    <location>
        <begin position="132"/>
        <end position="150"/>
    </location>
</feature>
<keyword evidence="11" id="KW-1185">Reference proteome</keyword>
<sequence length="458" mass="49015">MNKGLNAKLILSIVATGLLSFSGVVVETATNVTFPTLMKEFNVTTSSVQWMTTGYLLVAAIMMPLSAFLKNRFTYKKLFAFAASLFASGLLIDVLAPAFLVLVIGRVVQGIGAGIALPLMFNIILEQAPRNKIGFLMGIGTLITAVAPAIGPTFGGVIVDAIGWRSIFGLLIPVIIIALIIGIYAIKQVQEPVKTHLDFLSVFYIALTFIGLIIGFSNLSKGLGMFLIPVILGIVFLMLFMKRSNQVEQPLLNLKVLKNKLFRQHLGAFFLFQMSALGMSFILPNYIQLVDHKSALMAGLVVLPGAAIGAMFAPVSGILLDNLGARRPIIFGSCLQILAMIIFAISGRSLIVWSILSFYILYMVGIGTSFGNTMTNGINKLQQSDSADGNGLFNTVQQFAGAVGTSIISAIVAISQSSVNSFSRAEKTAIGSQHGFIVLLVLLVIGALLLNNATKKED</sequence>
<dbReference type="PRINTS" id="PR01036">
    <property type="entry name" value="TCRTETB"/>
</dbReference>
<feature type="domain" description="Major facilitator superfamily (MFS) profile" evidence="9">
    <location>
        <begin position="8"/>
        <end position="458"/>
    </location>
</feature>
<feature type="transmembrane region" description="Helical" evidence="8">
    <location>
        <begin position="295"/>
        <end position="320"/>
    </location>
</feature>
<evidence type="ECO:0000313" key="10">
    <source>
        <dbReference type="EMBL" id="MFD1418946.1"/>
    </source>
</evidence>
<evidence type="ECO:0000256" key="2">
    <source>
        <dbReference type="ARBA" id="ARBA00008537"/>
    </source>
</evidence>
<dbReference type="EMBL" id="JBHTOI010000047">
    <property type="protein sequence ID" value="MFD1418946.1"/>
    <property type="molecule type" value="Genomic_DNA"/>
</dbReference>
<feature type="transmembrane region" description="Helical" evidence="8">
    <location>
        <begin position="434"/>
        <end position="453"/>
    </location>
</feature>
<dbReference type="InterPro" id="IPR036259">
    <property type="entry name" value="MFS_trans_sf"/>
</dbReference>
<organism evidence="10 11">
    <name type="scientific">Companilactobacillus keshanensis</name>
    <dbReference type="NCBI Taxonomy" id="2486003"/>
    <lineage>
        <taxon>Bacteria</taxon>
        <taxon>Bacillati</taxon>
        <taxon>Bacillota</taxon>
        <taxon>Bacilli</taxon>
        <taxon>Lactobacillales</taxon>
        <taxon>Lactobacillaceae</taxon>
        <taxon>Companilactobacillus</taxon>
    </lineage>
</organism>
<dbReference type="PROSITE" id="PS50850">
    <property type="entry name" value="MFS"/>
    <property type="match status" value="1"/>
</dbReference>
<evidence type="ECO:0000313" key="11">
    <source>
        <dbReference type="Proteomes" id="UP001597251"/>
    </source>
</evidence>
<dbReference type="Pfam" id="PF07690">
    <property type="entry name" value="MFS_1"/>
    <property type="match status" value="1"/>
</dbReference>
<dbReference type="InterPro" id="IPR020846">
    <property type="entry name" value="MFS_dom"/>
</dbReference>
<feature type="transmembrane region" description="Helical" evidence="8">
    <location>
        <begin position="107"/>
        <end position="125"/>
    </location>
</feature>
<feature type="transmembrane region" description="Helical" evidence="8">
    <location>
        <begin position="261"/>
        <end position="283"/>
    </location>
</feature>
<feature type="transmembrane region" description="Helical" evidence="8">
    <location>
        <begin position="351"/>
        <end position="371"/>
    </location>
</feature>
<evidence type="ECO:0000256" key="5">
    <source>
        <dbReference type="ARBA" id="ARBA00022692"/>
    </source>
</evidence>
<evidence type="ECO:0000256" key="7">
    <source>
        <dbReference type="ARBA" id="ARBA00023136"/>
    </source>
</evidence>
<dbReference type="InterPro" id="IPR004638">
    <property type="entry name" value="EmrB-like"/>
</dbReference>
<evidence type="ECO:0000256" key="8">
    <source>
        <dbReference type="SAM" id="Phobius"/>
    </source>
</evidence>
<proteinExistence type="inferred from homology"/>
<keyword evidence="4" id="KW-1003">Cell membrane</keyword>
<evidence type="ECO:0000259" key="9">
    <source>
        <dbReference type="PROSITE" id="PS50850"/>
    </source>
</evidence>
<dbReference type="InterPro" id="IPR011701">
    <property type="entry name" value="MFS"/>
</dbReference>
<feature type="transmembrane region" description="Helical" evidence="8">
    <location>
        <begin position="197"/>
        <end position="216"/>
    </location>
</feature>
<feature type="transmembrane region" description="Helical" evidence="8">
    <location>
        <begin position="392"/>
        <end position="414"/>
    </location>
</feature>
<feature type="transmembrane region" description="Helical" evidence="8">
    <location>
        <begin position="162"/>
        <end position="185"/>
    </location>
</feature>
<dbReference type="Proteomes" id="UP001597251">
    <property type="component" value="Unassembled WGS sequence"/>
</dbReference>
<evidence type="ECO:0000256" key="4">
    <source>
        <dbReference type="ARBA" id="ARBA00022475"/>
    </source>
</evidence>
<keyword evidence="3" id="KW-0813">Transport</keyword>
<comment type="subcellular location">
    <subcellularLocation>
        <location evidence="1">Cell membrane</location>
        <topology evidence="1">Multi-pass membrane protein</topology>
    </subcellularLocation>
</comment>
<evidence type="ECO:0000256" key="3">
    <source>
        <dbReference type="ARBA" id="ARBA00022448"/>
    </source>
</evidence>
<comment type="similarity">
    <text evidence="2">Belongs to the major facilitator superfamily. EmrB family.</text>
</comment>
<dbReference type="SUPFAM" id="SSF103473">
    <property type="entry name" value="MFS general substrate transporter"/>
    <property type="match status" value="1"/>
</dbReference>